<keyword evidence="5" id="KW-0238">DNA-binding</keyword>
<proteinExistence type="predicted"/>
<dbReference type="AlphaFoldDB" id="A0A251U8X9"/>
<reference evidence="4" key="3">
    <citation type="submission" date="2020-06" db="EMBL/GenBank/DDBJ databases">
        <title>Helianthus annuus Genome sequencing and assembly Release 2.</title>
        <authorList>
            <person name="Gouzy J."/>
            <person name="Langlade N."/>
            <person name="Munos S."/>
        </authorList>
    </citation>
    <scope>NUCLEOTIDE SEQUENCE</scope>
    <source>
        <tissue evidence="4">Leaves</tissue>
    </source>
</reference>
<dbReference type="Pfam" id="PF13891">
    <property type="entry name" value="zf-C3HC3H_KANSL2"/>
    <property type="match status" value="1"/>
</dbReference>
<dbReference type="Proteomes" id="UP000215914">
    <property type="component" value="Chromosome 7"/>
</dbReference>
<dbReference type="GO" id="GO:0005634">
    <property type="term" value="C:nucleus"/>
    <property type="evidence" value="ECO:0007669"/>
    <property type="project" value="UniProtKB-SubCell"/>
</dbReference>
<dbReference type="InterPro" id="IPR026316">
    <property type="entry name" value="NSL2"/>
</dbReference>
<name>A0A251U8X9_HELAN</name>
<evidence type="ECO:0000313" key="6">
    <source>
        <dbReference type="Proteomes" id="UP000215914"/>
    </source>
</evidence>
<keyword evidence="6" id="KW-1185">Reference proteome</keyword>
<dbReference type="EMBL" id="CM007896">
    <property type="protein sequence ID" value="OTG19817.1"/>
    <property type="molecule type" value="Genomic_DNA"/>
</dbReference>
<dbReference type="Gramene" id="mRNA:HanXRQr2_Chr07g0279321">
    <property type="protein sequence ID" value="mRNA:HanXRQr2_Chr07g0279321"/>
    <property type="gene ID" value="HanXRQr2_Chr07g0279321"/>
</dbReference>
<dbReference type="PANTHER" id="PTHR13453">
    <property type="entry name" value="KAT8 REGULATORY NSL COMPLEX SUBUNIT 2"/>
    <property type="match status" value="1"/>
</dbReference>
<evidence type="ECO:0000256" key="1">
    <source>
        <dbReference type="ARBA" id="ARBA00004123"/>
    </source>
</evidence>
<evidence type="ECO:0000313" key="4">
    <source>
        <dbReference type="EMBL" id="KAF5797324.1"/>
    </source>
</evidence>
<reference evidence="5" key="2">
    <citation type="submission" date="2017-02" db="EMBL/GenBank/DDBJ databases">
        <title>Sunflower complete genome.</title>
        <authorList>
            <person name="Langlade N."/>
            <person name="Munos S."/>
        </authorList>
    </citation>
    <scope>NUCLEOTIDE SEQUENCE [LARGE SCALE GENOMIC DNA]</scope>
    <source>
        <tissue evidence="5">Leaves</tissue>
    </source>
</reference>
<dbReference type="OrthoDB" id="677315at2759"/>
<gene>
    <name evidence="5" type="ORF">HannXRQ_Chr07g0186141</name>
    <name evidence="4" type="ORF">HanXRQr2_Chr07g0279321</name>
</gene>
<keyword evidence="2" id="KW-0539">Nucleus</keyword>
<dbReference type="OMA" id="ARHAEYW"/>
<dbReference type="GO" id="GO:0044545">
    <property type="term" value="C:NSL complex"/>
    <property type="evidence" value="ECO:0000318"/>
    <property type="project" value="GO_Central"/>
</dbReference>
<dbReference type="InterPro" id="IPR025927">
    <property type="entry name" value="Znf_KANL2-like"/>
</dbReference>
<evidence type="ECO:0000256" key="2">
    <source>
        <dbReference type="ARBA" id="ARBA00023242"/>
    </source>
</evidence>
<evidence type="ECO:0000313" key="5">
    <source>
        <dbReference type="EMBL" id="OTG19817.1"/>
    </source>
</evidence>
<dbReference type="STRING" id="4232.A0A251U8X9"/>
<dbReference type="GO" id="GO:0003677">
    <property type="term" value="F:DNA binding"/>
    <property type="evidence" value="ECO:0007669"/>
    <property type="project" value="UniProtKB-KW"/>
</dbReference>
<dbReference type="PANTHER" id="PTHR13453:SF11">
    <property type="entry name" value="KAT8 REGULATORY NSL COMPLEX SUBUNIT 2"/>
    <property type="match status" value="1"/>
</dbReference>
<accession>A0A251U8X9</accession>
<protein>
    <submittedName>
        <fullName evidence="4 5">DNA-binding domain, KAT8 regulatory NSL complex subunit 2</fullName>
    </submittedName>
</protein>
<reference evidence="4 6" key="1">
    <citation type="journal article" date="2017" name="Nature">
        <title>The sunflower genome provides insights into oil metabolism, flowering and Asterid evolution.</title>
        <authorList>
            <person name="Badouin H."/>
            <person name="Gouzy J."/>
            <person name="Grassa C.J."/>
            <person name="Murat F."/>
            <person name="Staton S.E."/>
            <person name="Cottret L."/>
            <person name="Lelandais-Briere C."/>
            <person name="Owens G.L."/>
            <person name="Carrere S."/>
            <person name="Mayjonade B."/>
            <person name="Legrand L."/>
            <person name="Gill N."/>
            <person name="Kane N.C."/>
            <person name="Bowers J.E."/>
            <person name="Hubner S."/>
            <person name="Bellec A."/>
            <person name="Berard A."/>
            <person name="Berges H."/>
            <person name="Blanchet N."/>
            <person name="Boniface M.C."/>
            <person name="Brunel D."/>
            <person name="Catrice O."/>
            <person name="Chaidir N."/>
            <person name="Claudel C."/>
            <person name="Donnadieu C."/>
            <person name="Faraut T."/>
            <person name="Fievet G."/>
            <person name="Helmstetter N."/>
            <person name="King M."/>
            <person name="Knapp S.J."/>
            <person name="Lai Z."/>
            <person name="Le Paslier M.C."/>
            <person name="Lippi Y."/>
            <person name="Lorenzon L."/>
            <person name="Mandel J.R."/>
            <person name="Marage G."/>
            <person name="Marchand G."/>
            <person name="Marquand E."/>
            <person name="Bret-Mestries E."/>
            <person name="Morien E."/>
            <person name="Nambeesan S."/>
            <person name="Nguyen T."/>
            <person name="Pegot-Espagnet P."/>
            <person name="Pouilly N."/>
            <person name="Raftis F."/>
            <person name="Sallet E."/>
            <person name="Schiex T."/>
            <person name="Thomas J."/>
            <person name="Vandecasteele C."/>
            <person name="Vares D."/>
            <person name="Vear F."/>
            <person name="Vautrin S."/>
            <person name="Crespi M."/>
            <person name="Mangin B."/>
            <person name="Burke J.M."/>
            <person name="Salse J."/>
            <person name="Munos S."/>
            <person name="Vincourt P."/>
            <person name="Rieseberg L.H."/>
            <person name="Langlade N.B."/>
        </authorList>
    </citation>
    <scope>NUCLEOTIDE SEQUENCE [LARGE SCALE GENOMIC DNA]</scope>
    <source>
        <strain evidence="6">cv. SF193</strain>
        <tissue evidence="4">Leaves</tissue>
    </source>
</reference>
<dbReference type="EMBL" id="MNCJ02000322">
    <property type="protein sequence ID" value="KAF5797324.1"/>
    <property type="molecule type" value="Genomic_DNA"/>
</dbReference>
<organism evidence="5 6">
    <name type="scientific">Helianthus annuus</name>
    <name type="common">Common sunflower</name>
    <dbReference type="NCBI Taxonomy" id="4232"/>
    <lineage>
        <taxon>Eukaryota</taxon>
        <taxon>Viridiplantae</taxon>
        <taxon>Streptophyta</taxon>
        <taxon>Embryophyta</taxon>
        <taxon>Tracheophyta</taxon>
        <taxon>Spermatophyta</taxon>
        <taxon>Magnoliopsida</taxon>
        <taxon>eudicotyledons</taxon>
        <taxon>Gunneridae</taxon>
        <taxon>Pentapetalae</taxon>
        <taxon>asterids</taxon>
        <taxon>campanulids</taxon>
        <taxon>Asterales</taxon>
        <taxon>Asteraceae</taxon>
        <taxon>Asteroideae</taxon>
        <taxon>Heliantheae alliance</taxon>
        <taxon>Heliantheae</taxon>
        <taxon>Helianthus</taxon>
    </lineage>
</organism>
<feature type="domain" description="KANL2-like probable zinc-finger" evidence="3">
    <location>
        <begin position="110"/>
        <end position="172"/>
    </location>
</feature>
<sequence length="236" mass="27022">MDPPPSHHPFTTKITTNSASIIKQSPEDEYLSNSTHLSRQQVLNRRSHNMQQLSKCYRDHYWGLMEEIRVRYREYLWKFGVSPFQDDCNEDEKVRDGIDDAIVVAGDVTCVFNGCKTKAMTLTSFCHVHILSDPKQQLYKPCEFLLKSVHGGLVPCGKPVLRSIVPSLCSIHYLKAQQHVVRALRKAGLNITSMNKSGPKFHVVVTEYVREIQEKRKKNGSMANKKKIVPKLEIEN</sequence>
<evidence type="ECO:0000259" key="3">
    <source>
        <dbReference type="Pfam" id="PF13891"/>
    </source>
</evidence>
<comment type="subcellular location">
    <subcellularLocation>
        <location evidence="1">Nucleus</location>
    </subcellularLocation>
</comment>
<dbReference type="InParanoid" id="A0A251U8X9"/>